<dbReference type="PROSITE" id="PS51257">
    <property type="entry name" value="PROKAR_LIPOPROTEIN"/>
    <property type="match status" value="1"/>
</dbReference>
<comment type="caution">
    <text evidence="2">The sequence shown here is derived from an EMBL/GenBank/DDBJ whole genome shotgun (WGS) entry which is preliminary data.</text>
</comment>
<evidence type="ECO:0000313" key="3">
    <source>
        <dbReference type="Proteomes" id="UP000075515"/>
    </source>
</evidence>
<organism evidence="2 3">
    <name type="scientific">Sorangium cellulosum</name>
    <name type="common">Polyangium cellulosum</name>
    <dbReference type="NCBI Taxonomy" id="56"/>
    <lineage>
        <taxon>Bacteria</taxon>
        <taxon>Pseudomonadati</taxon>
        <taxon>Myxococcota</taxon>
        <taxon>Polyangia</taxon>
        <taxon>Polyangiales</taxon>
        <taxon>Polyangiaceae</taxon>
        <taxon>Sorangium</taxon>
    </lineage>
</organism>
<dbReference type="EMBL" id="JEMC01000940">
    <property type="protein sequence ID" value="KYG00943.1"/>
    <property type="molecule type" value="Genomic_DNA"/>
</dbReference>
<evidence type="ECO:0000256" key="1">
    <source>
        <dbReference type="SAM" id="SignalP"/>
    </source>
</evidence>
<dbReference type="AlphaFoldDB" id="A0A150T0A1"/>
<feature type="signal peptide" evidence="1">
    <location>
        <begin position="1"/>
        <end position="28"/>
    </location>
</feature>
<dbReference type="Proteomes" id="UP000075515">
    <property type="component" value="Unassembled WGS sequence"/>
</dbReference>
<name>A0A150T0A1_SORCE</name>
<keyword evidence="1" id="KW-0732">Signal</keyword>
<evidence type="ECO:0008006" key="4">
    <source>
        <dbReference type="Google" id="ProtNLM"/>
    </source>
</evidence>
<proteinExistence type="predicted"/>
<evidence type="ECO:0000313" key="2">
    <source>
        <dbReference type="EMBL" id="KYG00943.1"/>
    </source>
</evidence>
<feature type="chain" id="PRO_5007569337" description="Amidase domain-containing protein" evidence="1">
    <location>
        <begin position="29"/>
        <end position="252"/>
    </location>
</feature>
<protein>
    <recommendedName>
        <fullName evidence="4">Amidase domain-containing protein</fullName>
    </recommendedName>
</protein>
<reference evidence="2 3" key="1">
    <citation type="submission" date="2014-02" db="EMBL/GenBank/DDBJ databases">
        <title>The small core and large imbalanced accessory genome model reveals a collaborative survival strategy of Sorangium cellulosum strains in nature.</title>
        <authorList>
            <person name="Han K."/>
            <person name="Peng R."/>
            <person name="Blom J."/>
            <person name="Li Y.-Z."/>
        </authorList>
    </citation>
    <scope>NUCLEOTIDE SEQUENCE [LARGE SCALE GENOMIC DNA]</scope>
    <source>
        <strain evidence="2 3">So0149</strain>
    </source>
</reference>
<accession>A0A150T0A1</accession>
<gene>
    <name evidence="2" type="ORF">BE18_47350</name>
</gene>
<sequence length="252" mass="27584">MASVRRRPVGIACLVLSCLAWLSPRAAAAHRVEHLDWAERLVDNIDPDNNEYNSTPSFISWAGVAGARRYANRTQCATFLTQLLKRSYGWTESSFDDWLGSRSPSAAAYYDAIVDENGFERIRDLRDARAGDVMAIRYPEGESATGHVAILRRAPRLKLPASPLVAGTFQYEVSVVDSTNFQHGSSDSRYSSGGRWASGAGYGVMRLYTNSTAAVVGHTWSTAAVTAYYPAAVRQVAIGRLVLPDEARSDDD</sequence>